<comment type="caution">
    <text evidence="4">The sequence shown here is derived from an EMBL/GenBank/DDBJ whole genome shotgun (WGS) entry which is preliminary data.</text>
</comment>
<evidence type="ECO:0000313" key="5">
    <source>
        <dbReference type="Proteomes" id="UP000241167"/>
    </source>
</evidence>
<protein>
    <submittedName>
        <fullName evidence="4">Quinone oxidoreductase</fullName>
    </submittedName>
</protein>
<dbReference type="PANTHER" id="PTHR48106">
    <property type="entry name" value="QUINONE OXIDOREDUCTASE PIG3-RELATED"/>
    <property type="match status" value="1"/>
</dbReference>
<dbReference type="Pfam" id="PF08240">
    <property type="entry name" value="ADH_N"/>
    <property type="match status" value="1"/>
</dbReference>
<gene>
    <name evidence="4" type="ORF">C7I55_00300</name>
</gene>
<dbReference type="RefSeq" id="WP_106510916.1">
    <property type="nucleotide sequence ID" value="NZ_PXYI01000001.1"/>
</dbReference>
<dbReference type="PANTHER" id="PTHR48106:SF13">
    <property type="entry name" value="QUINONE OXIDOREDUCTASE-RELATED"/>
    <property type="match status" value="1"/>
</dbReference>
<dbReference type="InterPro" id="IPR011032">
    <property type="entry name" value="GroES-like_sf"/>
</dbReference>
<accession>A0A2P7QY78</accession>
<organism evidence="4 5">
    <name type="scientific">Allosphingosinicella deserti</name>
    <dbReference type="NCBI Taxonomy" id="2116704"/>
    <lineage>
        <taxon>Bacteria</taxon>
        <taxon>Pseudomonadati</taxon>
        <taxon>Pseudomonadota</taxon>
        <taxon>Alphaproteobacteria</taxon>
        <taxon>Sphingomonadales</taxon>
        <taxon>Sphingomonadaceae</taxon>
        <taxon>Allosphingosinicella</taxon>
    </lineage>
</organism>
<dbReference type="Gene3D" id="3.90.180.10">
    <property type="entry name" value="Medium-chain alcohol dehydrogenases, catalytic domain"/>
    <property type="match status" value="1"/>
</dbReference>
<dbReference type="InterPro" id="IPR036291">
    <property type="entry name" value="NAD(P)-bd_dom_sf"/>
</dbReference>
<keyword evidence="1" id="KW-0521">NADP</keyword>
<dbReference type="SMART" id="SM00829">
    <property type="entry name" value="PKS_ER"/>
    <property type="match status" value="1"/>
</dbReference>
<dbReference type="Gene3D" id="3.40.50.720">
    <property type="entry name" value="NAD(P)-binding Rossmann-like Domain"/>
    <property type="match status" value="1"/>
</dbReference>
<keyword evidence="5" id="KW-1185">Reference proteome</keyword>
<dbReference type="GO" id="GO:0005829">
    <property type="term" value="C:cytosol"/>
    <property type="evidence" value="ECO:0007669"/>
    <property type="project" value="TreeGrafter"/>
</dbReference>
<feature type="domain" description="Enoyl reductase (ER)" evidence="3">
    <location>
        <begin position="11"/>
        <end position="314"/>
    </location>
</feature>
<evidence type="ECO:0000256" key="2">
    <source>
        <dbReference type="ARBA" id="ARBA00023002"/>
    </source>
</evidence>
<dbReference type="SUPFAM" id="SSF50129">
    <property type="entry name" value="GroES-like"/>
    <property type="match status" value="1"/>
</dbReference>
<dbReference type="GO" id="GO:0003960">
    <property type="term" value="F:quinone reductase (NADPH) activity"/>
    <property type="evidence" value="ECO:0007669"/>
    <property type="project" value="TreeGrafter"/>
</dbReference>
<proteinExistence type="predicted"/>
<dbReference type="Proteomes" id="UP000241167">
    <property type="component" value="Unassembled WGS sequence"/>
</dbReference>
<dbReference type="InterPro" id="IPR013154">
    <property type="entry name" value="ADH-like_N"/>
</dbReference>
<reference evidence="4 5" key="1">
    <citation type="submission" date="2018-03" db="EMBL/GenBank/DDBJ databases">
        <title>The draft genome of Sphingosinicella sp. GL-C-18.</title>
        <authorList>
            <person name="Liu L."/>
            <person name="Li L."/>
            <person name="Liang L."/>
            <person name="Zhang X."/>
            <person name="Wang T."/>
        </authorList>
    </citation>
    <scope>NUCLEOTIDE SEQUENCE [LARGE SCALE GENOMIC DNA]</scope>
    <source>
        <strain evidence="4 5">GL-C-18</strain>
    </source>
</reference>
<dbReference type="AlphaFoldDB" id="A0A2P7QY78"/>
<name>A0A2P7QY78_9SPHN</name>
<evidence type="ECO:0000259" key="3">
    <source>
        <dbReference type="SMART" id="SM00829"/>
    </source>
</evidence>
<dbReference type="OrthoDB" id="9805883at2"/>
<keyword evidence="2" id="KW-0560">Oxidoreductase</keyword>
<evidence type="ECO:0000313" key="4">
    <source>
        <dbReference type="EMBL" id="PSJ42899.1"/>
    </source>
</evidence>
<sequence>MSVVIRLRQPGPSSVLTAEDETVGAPGPGEVRLRHEAIGVNFLDTMFRSGAVEVPLPFVTGIEGAGVIEAIHPDTRGYSVGDRVAYFFAPGAYAAMRRVAAEALVPLPADVGSTTAAAILTKGITAWLALRTLFPITGGETILVQGASGGVGSLVALWAKSLGATVIGTGTPEKAPDVAARVDAFIPSSLPDAALQIRHAAPQGVDAVFDFIGKAARDATMKSVKDGGTILNIGAASGGSDFDPDLLHQRRIQILRASAAQAVKGEMLQHAAHDVFAAYRSGTFGEIRPHIYPLSDAPKAHQDIADRTNSRFAILLP</sequence>
<evidence type="ECO:0000256" key="1">
    <source>
        <dbReference type="ARBA" id="ARBA00022857"/>
    </source>
</evidence>
<dbReference type="EMBL" id="PXYI01000001">
    <property type="protein sequence ID" value="PSJ42899.1"/>
    <property type="molecule type" value="Genomic_DNA"/>
</dbReference>
<dbReference type="GO" id="GO:0035925">
    <property type="term" value="F:mRNA 3'-UTR AU-rich region binding"/>
    <property type="evidence" value="ECO:0007669"/>
    <property type="project" value="TreeGrafter"/>
</dbReference>
<dbReference type="InterPro" id="IPR013149">
    <property type="entry name" value="ADH-like_C"/>
</dbReference>
<dbReference type="InterPro" id="IPR020843">
    <property type="entry name" value="ER"/>
</dbReference>
<dbReference type="GO" id="GO:0070402">
    <property type="term" value="F:NADPH binding"/>
    <property type="evidence" value="ECO:0007669"/>
    <property type="project" value="TreeGrafter"/>
</dbReference>
<dbReference type="Pfam" id="PF00107">
    <property type="entry name" value="ADH_zinc_N"/>
    <property type="match status" value="1"/>
</dbReference>
<dbReference type="SUPFAM" id="SSF51735">
    <property type="entry name" value="NAD(P)-binding Rossmann-fold domains"/>
    <property type="match status" value="1"/>
</dbReference>